<dbReference type="Proteomes" id="UP000799118">
    <property type="component" value="Unassembled WGS sequence"/>
</dbReference>
<proteinExistence type="predicted"/>
<protein>
    <recommendedName>
        <fullName evidence="4">Retrotransposon gag domain-containing protein</fullName>
    </recommendedName>
</protein>
<evidence type="ECO:0000313" key="3">
    <source>
        <dbReference type="Proteomes" id="UP000799118"/>
    </source>
</evidence>
<keyword evidence="3" id="KW-1185">Reference proteome</keyword>
<evidence type="ECO:0008006" key="4">
    <source>
        <dbReference type="Google" id="ProtNLM"/>
    </source>
</evidence>
<organism evidence="2 3">
    <name type="scientific">Gymnopus androsaceus JB14</name>
    <dbReference type="NCBI Taxonomy" id="1447944"/>
    <lineage>
        <taxon>Eukaryota</taxon>
        <taxon>Fungi</taxon>
        <taxon>Dikarya</taxon>
        <taxon>Basidiomycota</taxon>
        <taxon>Agaricomycotina</taxon>
        <taxon>Agaricomycetes</taxon>
        <taxon>Agaricomycetidae</taxon>
        <taxon>Agaricales</taxon>
        <taxon>Marasmiineae</taxon>
        <taxon>Omphalotaceae</taxon>
        <taxon>Gymnopus</taxon>
    </lineage>
</organism>
<dbReference type="EMBL" id="ML770495">
    <property type="protein sequence ID" value="KAE9383404.1"/>
    <property type="molecule type" value="Genomic_DNA"/>
</dbReference>
<dbReference type="AlphaFoldDB" id="A0A6A4GD24"/>
<evidence type="ECO:0000256" key="1">
    <source>
        <dbReference type="SAM" id="MobiDB-lite"/>
    </source>
</evidence>
<name>A0A6A4GD24_9AGAR</name>
<sequence>MSPPATRAATKGPVAMPAPGSHKSPRLTGEVSELKDFLEDFGDLADAQELTDEERVKWVLKYTDGTARKYWRTLEGYAKKSWAEMKKEIIAAYPGAEKGH</sequence>
<gene>
    <name evidence="2" type="ORF">BT96DRAFT_951378</name>
</gene>
<accession>A0A6A4GD24</accession>
<feature type="region of interest" description="Disordered" evidence="1">
    <location>
        <begin position="1"/>
        <end position="27"/>
    </location>
</feature>
<dbReference type="OrthoDB" id="3258358at2759"/>
<evidence type="ECO:0000313" key="2">
    <source>
        <dbReference type="EMBL" id="KAE9383404.1"/>
    </source>
</evidence>
<reference evidence="2" key="1">
    <citation type="journal article" date="2019" name="Environ. Microbiol.">
        <title>Fungal ecological strategies reflected in gene transcription - a case study of two litter decomposers.</title>
        <authorList>
            <person name="Barbi F."/>
            <person name="Kohler A."/>
            <person name="Barry K."/>
            <person name="Baskaran P."/>
            <person name="Daum C."/>
            <person name="Fauchery L."/>
            <person name="Ihrmark K."/>
            <person name="Kuo A."/>
            <person name="LaButti K."/>
            <person name="Lipzen A."/>
            <person name="Morin E."/>
            <person name="Grigoriev I.V."/>
            <person name="Henrissat B."/>
            <person name="Lindahl B."/>
            <person name="Martin F."/>
        </authorList>
    </citation>
    <scope>NUCLEOTIDE SEQUENCE</scope>
    <source>
        <strain evidence="2">JB14</strain>
    </source>
</reference>